<keyword evidence="1" id="KW-0812">Transmembrane</keyword>
<proteinExistence type="predicted"/>
<organism evidence="2 3">
    <name type="scientific">Pseudonocardia acidicola</name>
    <dbReference type="NCBI Taxonomy" id="2724939"/>
    <lineage>
        <taxon>Bacteria</taxon>
        <taxon>Bacillati</taxon>
        <taxon>Actinomycetota</taxon>
        <taxon>Actinomycetes</taxon>
        <taxon>Pseudonocardiales</taxon>
        <taxon>Pseudonocardiaceae</taxon>
        <taxon>Pseudonocardia</taxon>
    </lineage>
</organism>
<dbReference type="EMBL" id="JAAXLA010000005">
    <property type="protein sequence ID" value="NMH96500.1"/>
    <property type="molecule type" value="Genomic_DNA"/>
</dbReference>
<keyword evidence="3" id="KW-1185">Reference proteome</keyword>
<dbReference type="RefSeq" id="WP_169379895.1">
    <property type="nucleotide sequence ID" value="NZ_JAAXLA010000005.1"/>
</dbReference>
<gene>
    <name evidence="2" type="ORF">HF526_04070</name>
</gene>
<name>A0ABX1S4M5_9PSEU</name>
<keyword evidence="1" id="KW-1133">Transmembrane helix</keyword>
<evidence type="ECO:0000313" key="2">
    <source>
        <dbReference type="EMBL" id="NMH96500.1"/>
    </source>
</evidence>
<accession>A0ABX1S4M5</accession>
<evidence type="ECO:0000313" key="3">
    <source>
        <dbReference type="Proteomes" id="UP000820669"/>
    </source>
</evidence>
<evidence type="ECO:0000256" key="1">
    <source>
        <dbReference type="SAM" id="Phobius"/>
    </source>
</evidence>
<feature type="transmembrane region" description="Helical" evidence="1">
    <location>
        <begin position="80"/>
        <end position="103"/>
    </location>
</feature>
<comment type="caution">
    <text evidence="2">The sequence shown here is derived from an EMBL/GenBank/DDBJ whole genome shotgun (WGS) entry which is preliminary data.</text>
</comment>
<dbReference type="Proteomes" id="UP000820669">
    <property type="component" value="Unassembled WGS sequence"/>
</dbReference>
<protein>
    <submittedName>
        <fullName evidence="2">Uncharacterized protein</fullName>
    </submittedName>
</protein>
<reference evidence="2 3" key="1">
    <citation type="submission" date="2020-04" db="EMBL/GenBank/DDBJ databases">
        <authorList>
            <person name="Klaysubun C."/>
            <person name="Duangmal K."/>
            <person name="Lipun K."/>
        </authorList>
    </citation>
    <scope>NUCLEOTIDE SEQUENCE [LARGE SCALE GENOMIC DNA]</scope>
    <source>
        <strain evidence="2 3">K10HN5</strain>
    </source>
</reference>
<sequence length="107" mass="10771">MPLSTFLAVPATVGGVAVAGAVFALMQHRYGIGRATLAGVVAGALFALGWCLTSWIALAGLIVGIVVYAVARLRINSGRAFLAGACSYAVFTTGAGAMLYAAMESMG</sequence>
<feature type="transmembrane region" description="Helical" evidence="1">
    <location>
        <begin position="55"/>
        <end position="73"/>
    </location>
</feature>
<keyword evidence="1" id="KW-0472">Membrane</keyword>
<feature type="transmembrane region" description="Helical" evidence="1">
    <location>
        <begin position="6"/>
        <end position="25"/>
    </location>
</feature>